<evidence type="ECO:0000259" key="2">
    <source>
        <dbReference type="Pfam" id="PF23159"/>
    </source>
</evidence>
<dbReference type="AlphaFoldDB" id="A0A1H3H8N4"/>
<evidence type="ECO:0000313" key="5">
    <source>
        <dbReference type="Proteomes" id="UP000198935"/>
    </source>
</evidence>
<feature type="domain" description="Repressor Rok winged helix" evidence="2">
    <location>
        <begin position="74"/>
        <end position="129"/>
    </location>
</feature>
<dbReference type="Pfam" id="PF23159">
    <property type="entry name" value="WHD_Rok"/>
    <property type="match status" value="1"/>
</dbReference>
<organism evidence="4 5">
    <name type="scientific">Evansella caseinilytica</name>
    <dbReference type="NCBI Taxonomy" id="1503961"/>
    <lineage>
        <taxon>Bacteria</taxon>
        <taxon>Bacillati</taxon>
        <taxon>Bacillota</taxon>
        <taxon>Bacilli</taxon>
        <taxon>Bacillales</taxon>
        <taxon>Bacillaceae</taxon>
        <taxon>Evansella</taxon>
    </lineage>
</organism>
<evidence type="ECO:0000313" key="4">
    <source>
        <dbReference type="EMBL" id="SDY11777.1"/>
    </source>
</evidence>
<keyword evidence="1" id="KW-0175">Coiled coil</keyword>
<dbReference type="Pfam" id="PF26513">
    <property type="entry name" value="Rok_N"/>
    <property type="match status" value="1"/>
</dbReference>
<accession>A0A1H3H8N4</accession>
<evidence type="ECO:0000259" key="3">
    <source>
        <dbReference type="Pfam" id="PF26513"/>
    </source>
</evidence>
<dbReference type="InterPro" id="IPR056984">
    <property type="entry name" value="WH_Rok"/>
</dbReference>
<feature type="domain" description="Rok N-terminal oligomerisation" evidence="3">
    <location>
        <begin position="2"/>
        <end position="42"/>
    </location>
</feature>
<protein>
    <submittedName>
        <fullName evidence="4">Uncharacterized protein</fullName>
    </submittedName>
</protein>
<gene>
    <name evidence="4" type="ORF">SAMN05421736_101414</name>
</gene>
<evidence type="ECO:0000256" key="1">
    <source>
        <dbReference type="SAM" id="Coils"/>
    </source>
</evidence>
<feature type="coiled-coil region" evidence="1">
    <location>
        <begin position="6"/>
        <end position="33"/>
    </location>
</feature>
<reference evidence="5" key="1">
    <citation type="submission" date="2016-10" db="EMBL/GenBank/DDBJ databases">
        <authorList>
            <person name="Varghese N."/>
            <person name="Submissions S."/>
        </authorList>
    </citation>
    <scope>NUCLEOTIDE SEQUENCE [LARGE SCALE GENOMIC DNA]</scope>
    <source>
        <strain evidence="5">SP</strain>
    </source>
</reference>
<dbReference type="Proteomes" id="UP000198935">
    <property type="component" value="Unassembled WGS sequence"/>
</dbReference>
<keyword evidence="5" id="KW-1185">Reference proteome</keyword>
<sequence>MTFTERKALELRLQQLEKSEQEMAKLFQEEREKIFTRLRELDGQDTPSVSLNYSKQAVKKQQSNAAKKNSPTIETCLRILGHHNAAISASDLRKEIEKESGEKILNMTQFMKKVMSLHPKVTKPYRGMYQLDKREQNTEEK</sequence>
<dbReference type="OrthoDB" id="2452961at2"/>
<dbReference type="EMBL" id="FNPI01000001">
    <property type="protein sequence ID" value="SDY11777.1"/>
    <property type="molecule type" value="Genomic_DNA"/>
</dbReference>
<name>A0A1H3H8N4_9BACI</name>
<dbReference type="InterPro" id="IPR058971">
    <property type="entry name" value="Rok_N_oligomerisation"/>
</dbReference>
<proteinExistence type="predicted"/>